<sequence>MDQLLSAICDGTSTGDTAMRLNRARVSLYRSIIDTGWFDIEGAKTIMVGPNEAGKTAVLQALQQVNPPSGIPKFDALRDYPRSKYNDITTQRVDPKTVMVVQVEFDLDDDDRASLPESMRSAKYLRGRRLDNTAWEDLSDAPQVPTYAAIEKDLTRLCTHIDSRVEATTPGEPAPSAGLRAITIGWTSSTTIDGERAAALKAWLDKALLLIDESNETEEKRYDGIVAAAKIHLDRAAALAVLEKRVPIFVLFNNYFRVKPLIQLDHLAQRLSTNVLDDTQYDYGNVCLLKLLGFTVHELSDLGKAAAPPANNPAALQIYRDQLDKRSYQLNAASVQLTDEIRSVWRPREGRAEADKLRIQADGQYLKVVVEDDLGVEIELHQRSEGFQWLVSFFVVFFAEAAGKHRNAILLLDEPGLSLHGLKQREFRSTLSRLSESNQAIYTTHSPFLVGPDELDLVRVVEMTDRKTGTKVHTTVASGDPAALLPLQEALGYDLAQSLFTQERNLVLEGLTDYWYVEATAALLHAAGLISLNEKIALIPAASAGKVVYYATILYAQNFKVAALLDSDSSGEQAARQETLIHTLGNKGILRTKDAYSGPVTNPEVEDLLRETLVKVAKDALGVDTTAQAKAHPDRPIIDLFSSVIGGFSKYKLAKAYVRWTRDHVANDLTDVEREQFKTLIDKVNKALK</sequence>
<feature type="domain" description="Endonuclease GajA/Old nuclease/RecF-like AAA" evidence="1">
    <location>
        <begin position="362"/>
        <end position="450"/>
    </location>
</feature>
<dbReference type="Pfam" id="PF13175">
    <property type="entry name" value="AAA_15"/>
    <property type="match status" value="1"/>
</dbReference>
<protein>
    <submittedName>
        <fullName evidence="2">AAA family ATPase</fullName>
    </submittedName>
</protein>
<evidence type="ECO:0000313" key="3">
    <source>
        <dbReference type="Proteomes" id="UP001469089"/>
    </source>
</evidence>
<dbReference type="Gene3D" id="3.40.50.300">
    <property type="entry name" value="P-loop containing nucleotide triphosphate hydrolases"/>
    <property type="match status" value="1"/>
</dbReference>
<gene>
    <name evidence="2" type="ORF">N0A02_11810</name>
</gene>
<dbReference type="InterPro" id="IPR041685">
    <property type="entry name" value="AAA_GajA/Old/RecF-like"/>
</dbReference>
<dbReference type="PANTHER" id="PTHR43581:SF3">
    <property type="entry name" value="AAA+ ATPASE DOMAIN-CONTAINING PROTEIN"/>
    <property type="match status" value="1"/>
</dbReference>
<evidence type="ECO:0000313" key="2">
    <source>
        <dbReference type="EMBL" id="MEQ5840110.1"/>
    </source>
</evidence>
<proteinExistence type="predicted"/>
<accession>A0ABV1LLG5</accession>
<dbReference type="InterPro" id="IPR051396">
    <property type="entry name" value="Bact_Antivir_Def_Nuclease"/>
</dbReference>
<dbReference type="InterPro" id="IPR027417">
    <property type="entry name" value="P-loop_NTPase"/>
</dbReference>
<evidence type="ECO:0000259" key="1">
    <source>
        <dbReference type="Pfam" id="PF13175"/>
    </source>
</evidence>
<keyword evidence="3" id="KW-1185">Reference proteome</keyword>
<dbReference type="EMBL" id="JAOALG010000001">
    <property type="protein sequence ID" value="MEQ5840110.1"/>
    <property type="molecule type" value="Genomic_DNA"/>
</dbReference>
<organism evidence="2 3">
    <name type="scientific">Paraburkholderia acidicola</name>
    <dbReference type="NCBI Taxonomy" id="1912599"/>
    <lineage>
        <taxon>Bacteria</taxon>
        <taxon>Pseudomonadati</taxon>
        <taxon>Pseudomonadota</taxon>
        <taxon>Betaproteobacteria</taxon>
        <taxon>Burkholderiales</taxon>
        <taxon>Burkholderiaceae</taxon>
        <taxon>Paraburkholderia</taxon>
    </lineage>
</organism>
<reference evidence="2 3" key="1">
    <citation type="journal article" date="2024" name="Chem. Sci.">
        <title>Discovery of a lagriamide polyketide by integrated genome mining, isotopic labeling, and untargeted metabolomics.</title>
        <authorList>
            <person name="Fergusson C.H."/>
            <person name="Saulog J."/>
            <person name="Paulo B.S."/>
            <person name="Wilson D.M."/>
            <person name="Liu D.Y."/>
            <person name="Morehouse N.J."/>
            <person name="Waterworth S."/>
            <person name="Barkei J."/>
            <person name="Gray C.A."/>
            <person name="Kwan J.C."/>
            <person name="Eustaquio A.S."/>
            <person name="Linington R.G."/>
        </authorList>
    </citation>
    <scope>NUCLEOTIDE SEQUENCE [LARGE SCALE GENOMIC DNA]</scope>
    <source>
        <strain evidence="2 3">RL17-338-BIF-B</strain>
    </source>
</reference>
<comment type="caution">
    <text evidence="2">The sequence shown here is derived from an EMBL/GenBank/DDBJ whole genome shotgun (WGS) entry which is preliminary data.</text>
</comment>
<name>A0ABV1LLG5_9BURK</name>
<dbReference type="SUPFAM" id="SSF52540">
    <property type="entry name" value="P-loop containing nucleoside triphosphate hydrolases"/>
    <property type="match status" value="1"/>
</dbReference>
<dbReference type="RefSeq" id="WP_349542369.1">
    <property type="nucleotide sequence ID" value="NZ_JAOALG010000001.1"/>
</dbReference>
<dbReference type="PANTHER" id="PTHR43581">
    <property type="entry name" value="ATP/GTP PHOSPHATASE"/>
    <property type="match status" value="1"/>
</dbReference>
<dbReference type="Proteomes" id="UP001469089">
    <property type="component" value="Unassembled WGS sequence"/>
</dbReference>